<dbReference type="Proteomes" id="UP000644147">
    <property type="component" value="Unassembled WGS sequence"/>
</dbReference>
<protein>
    <submittedName>
        <fullName evidence="1">Uncharacterized protein</fullName>
    </submittedName>
</protein>
<dbReference type="EMBL" id="JAEHFX010000001">
    <property type="protein sequence ID" value="MBK0401499.1"/>
    <property type="molecule type" value="Genomic_DNA"/>
</dbReference>
<dbReference type="RefSeq" id="WP_200504129.1">
    <property type="nucleotide sequence ID" value="NZ_JAEHFX010000001.1"/>
</dbReference>
<reference evidence="1 2" key="1">
    <citation type="submission" date="2020-12" db="EMBL/GenBank/DDBJ databases">
        <title>Bacterial novel species Adhaeribacter sp. BT258 isolated from soil.</title>
        <authorList>
            <person name="Jung H.-Y."/>
        </authorList>
    </citation>
    <scope>NUCLEOTIDE SEQUENCE [LARGE SCALE GENOMIC DNA]</scope>
    <source>
        <strain evidence="1 2">BT258</strain>
    </source>
</reference>
<evidence type="ECO:0000313" key="1">
    <source>
        <dbReference type="EMBL" id="MBK0401499.1"/>
    </source>
</evidence>
<evidence type="ECO:0000313" key="2">
    <source>
        <dbReference type="Proteomes" id="UP000644147"/>
    </source>
</evidence>
<proteinExistence type="predicted"/>
<comment type="caution">
    <text evidence="1">The sequence shown here is derived from an EMBL/GenBank/DDBJ whole genome shotgun (WGS) entry which is preliminary data.</text>
</comment>
<accession>A0ABS1BWR4</accession>
<organism evidence="1 2">
    <name type="scientific">Adhaeribacter terrigena</name>
    <dbReference type="NCBI Taxonomy" id="2793070"/>
    <lineage>
        <taxon>Bacteria</taxon>
        <taxon>Pseudomonadati</taxon>
        <taxon>Bacteroidota</taxon>
        <taxon>Cytophagia</taxon>
        <taxon>Cytophagales</taxon>
        <taxon>Hymenobacteraceae</taxon>
        <taxon>Adhaeribacter</taxon>
    </lineage>
</organism>
<gene>
    <name evidence="1" type="ORF">I5M27_00800</name>
</gene>
<sequence>MLEYIKTILVKVSFDQFLFEKELRKSFTLLVQEELNELRNWCYIQFATLHAPVLNQVFAKVEA</sequence>
<name>A0ABS1BWR4_9BACT</name>
<keyword evidence="2" id="KW-1185">Reference proteome</keyword>